<feature type="compositionally biased region" description="Basic and acidic residues" evidence="1">
    <location>
        <begin position="69"/>
        <end position="80"/>
    </location>
</feature>
<accession>A0A8J4BBH4</accession>
<dbReference type="Proteomes" id="UP000747399">
    <property type="component" value="Unassembled WGS sequence"/>
</dbReference>
<evidence type="ECO:0000256" key="1">
    <source>
        <dbReference type="SAM" id="MobiDB-lite"/>
    </source>
</evidence>
<comment type="caution">
    <text evidence="2">The sequence shown here is derived from an EMBL/GenBank/DDBJ whole genome shotgun (WGS) entry which is preliminary data.</text>
</comment>
<feature type="compositionally biased region" description="Polar residues" evidence="1">
    <location>
        <begin position="180"/>
        <end position="192"/>
    </location>
</feature>
<name>A0A8J4BBH4_9CHLO</name>
<reference evidence="2" key="1">
    <citation type="journal article" date="2021" name="Proc. Natl. Acad. Sci. U.S.A.">
        <title>Three genomes in the algal genus Volvox reveal the fate of a haploid sex-determining region after a transition to homothallism.</title>
        <authorList>
            <person name="Yamamoto K."/>
            <person name="Hamaji T."/>
            <person name="Kawai-Toyooka H."/>
            <person name="Matsuzaki R."/>
            <person name="Takahashi F."/>
            <person name="Nishimura Y."/>
            <person name="Kawachi M."/>
            <person name="Noguchi H."/>
            <person name="Minakuchi Y."/>
            <person name="Umen J.G."/>
            <person name="Toyoda A."/>
            <person name="Nozaki H."/>
        </authorList>
    </citation>
    <scope>NUCLEOTIDE SEQUENCE</scope>
    <source>
        <strain evidence="2">NIES-3780</strain>
    </source>
</reference>
<feature type="region of interest" description="Disordered" evidence="1">
    <location>
        <begin position="1"/>
        <end position="80"/>
    </location>
</feature>
<gene>
    <name evidence="2" type="ORF">Vafri_13170</name>
</gene>
<dbReference type="AlphaFoldDB" id="A0A8J4BBH4"/>
<dbReference type="EMBL" id="BNCO01000029">
    <property type="protein sequence ID" value="GIL57984.1"/>
    <property type="molecule type" value="Genomic_DNA"/>
</dbReference>
<evidence type="ECO:0000313" key="3">
    <source>
        <dbReference type="Proteomes" id="UP000747399"/>
    </source>
</evidence>
<feature type="region of interest" description="Disordered" evidence="1">
    <location>
        <begin position="153"/>
        <end position="374"/>
    </location>
</feature>
<feature type="compositionally biased region" description="Low complexity" evidence="1">
    <location>
        <begin position="341"/>
        <end position="354"/>
    </location>
</feature>
<protein>
    <submittedName>
        <fullName evidence="2">Uncharacterized protein</fullName>
    </submittedName>
</protein>
<feature type="compositionally biased region" description="Polar residues" evidence="1">
    <location>
        <begin position="295"/>
        <end position="316"/>
    </location>
</feature>
<proteinExistence type="predicted"/>
<organism evidence="2 3">
    <name type="scientific">Volvox africanus</name>
    <dbReference type="NCBI Taxonomy" id="51714"/>
    <lineage>
        <taxon>Eukaryota</taxon>
        <taxon>Viridiplantae</taxon>
        <taxon>Chlorophyta</taxon>
        <taxon>core chlorophytes</taxon>
        <taxon>Chlorophyceae</taxon>
        <taxon>CS clade</taxon>
        <taxon>Chlamydomonadales</taxon>
        <taxon>Volvocaceae</taxon>
        <taxon>Volvox</taxon>
    </lineage>
</organism>
<evidence type="ECO:0000313" key="2">
    <source>
        <dbReference type="EMBL" id="GIL57984.1"/>
    </source>
</evidence>
<keyword evidence="3" id="KW-1185">Reference proteome</keyword>
<sequence>MGVDGPSSELGPLAQALQRRRAASSNQDQQAYAMGKFIAPPLPPNSPNRKPLSDCNMASKRVLGPNTRRPNEHLIPRPGAIDRQDRTCVGGAVHHRNCPESDQRTSCREQRPGVRGVEHRLSEVPDSEYQPSSAAEVQTRINATDFGKLTSAMENSGIRGNGNIFDQRPSATASCDPRPSSGSFEQRPNMTGSEPRPRPAASAKQRPNTMADSGQRPAPAVTFDTRPGAGAPFEKSPSQGGVEQPNDAGSMGKRPGVLAAFDPHHNGVAGFQPRPSSASAVNPRPSAASDFELNRNASVGPQSNAAEGSEPSQLVSARSLRTPKPSNVQPQKPYANLATRPQPQQQASKVQQQPGSYQAGLQRPSTSSLEPSSVGPLTAAAASFASSQRHPSAAAAVTLRASTGALPATSEKTTEPISIITGIKGMKTTATVAMRARSSADSISWMDICAEGRAEADRKRGLTLPNDHKSELKQWLYHDIMQRQGHPLHVPKNIAFPSTQPGVSLPPQLVR</sequence>
<feature type="region of interest" description="Disordered" evidence="1">
    <location>
        <begin position="97"/>
        <end position="116"/>
    </location>
</feature>